<dbReference type="Proteomes" id="UP000198854">
    <property type="component" value="Unassembled WGS sequence"/>
</dbReference>
<dbReference type="STRING" id="861298.SAMN04488136_11695"/>
<proteinExistence type="predicted"/>
<dbReference type="AlphaFoldDB" id="A0A1G8CJ25"/>
<name>A0A1G8CJ25_9VIBR</name>
<sequence length="175" mass="19317">MIKAKSLSTSALAANWGTGTADMKSSQAAMPVALNTAIADLKNTSKRNPSTKVKSKTTKKTIVKNCERVVPNVSIYQFKTVHSKLSHLFNVDDYFVVLDKANAIKRPNTNFVHGYIVREQDMGRYQMQAIVGNPAYSELALTTDLVLVGSVKNGKLICSRENGDKLKQIRHSVIY</sequence>
<dbReference type="EMBL" id="FNDD01000016">
    <property type="protein sequence ID" value="SDH45455.1"/>
    <property type="molecule type" value="Genomic_DNA"/>
</dbReference>
<accession>A0A1G8CJ25</accession>
<dbReference type="RefSeq" id="WP_093275090.1">
    <property type="nucleotide sequence ID" value="NZ_FNDD01000016.1"/>
</dbReference>
<evidence type="ECO:0000313" key="1">
    <source>
        <dbReference type="EMBL" id="SDH45455.1"/>
    </source>
</evidence>
<protein>
    <submittedName>
        <fullName evidence="1">Uncharacterized protein</fullName>
    </submittedName>
</protein>
<gene>
    <name evidence="1" type="ORF">SAMN04488136_11695</name>
</gene>
<keyword evidence="2" id="KW-1185">Reference proteome</keyword>
<organism evidence="1 2">
    <name type="scientific">Vibrio xiamenensis</name>
    <dbReference type="NCBI Taxonomy" id="861298"/>
    <lineage>
        <taxon>Bacteria</taxon>
        <taxon>Pseudomonadati</taxon>
        <taxon>Pseudomonadota</taxon>
        <taxon>Gammaproteobacteria</taxon>
        <taxon>Vibrionales</taxon>
        <taxon>Vibrionaceae</taxon>
        <taxon>Vibrio</taxon>
    </lineage>
</organism>
<reference evidence="1 2" key="1">
    <citation type="submission" date="2016-10" db="EMBL/GenBank/DDBJ databases">
        <authorList>
            <person name="de Groot N.N."/>
        </authorList>
    </citation>
    <scope>NUCLEOTIDE SEQUENCE [LARGE SCALE GENOMIC DNA]</scope>
    <source>
        <strain evidence="1 2">CGMCC 1.10228</strain>
    </source>
</reference>
<evidence type="ECO:0000313" key="2">
    <source>
        <dbReference type="Proteomes" id="UP000198854"/>
    </source>
</evidence>